<evidence type="ECO:0000259" key="2">
    <source>
        <dbReference type="Pfam" id="PF07727"/>
    </source>
</evidence>
<dbReference type="AlphaFoldDB" id="V8P831"/>
<evidence type="ECO:0000313" key="4">
    <source>
        <dbReference type="Proteomes" id="UP000018936"/>
    </source>
</evidence>
<feature type="non-terminal residue" evidence="3">
    <location>
        <position position="207"/>
    </location>
</feature>
<keyword evidence="4" id="KW-1185">Reference proteome</keyword>
<dbReference type="Proteomes" id="UP000018936">
    <property type="component" value="Unassembled WGS sequence"/>
</dbReference>
<dbReference type="EMBL" id="AZIM01000602">
    <property type="protein sequence ID" value="ETE70173.1"/>
    <property type="molecule type" value="Genomic_DNA"/>
</dbReference>
<proteinExistence type="predicted"/>
<protein>
    <recommendedName>
        <fullName evidence="2">Reverse transcriptase Ty1/copia-type domain-containing protein</fullName>
    </recommendedName>
</protein>
<accession>V8P831</accession>
<comment type="caution">
    <text evidence="3">The sequence shown here is derived from an EMBL/GenBank/DDBJ whole genome shotgun (WGS) entry which is preliminary data.</text>
</comment>
<keyword evidence="1" id="KW-0732">Signal</keyword>
<feature type="domain" description="Reverse transcriptase Ty1/copia-type" evidence="2">
    <location>
        <begin position="84"/>
        <end position="153"/>
    </location>
</feature>
<dbReference type="InterPro" id="IPR013103">
    <property type="entry name" value="RVT_2"/>
</dbReference>
<gene>
    <name evidence="3" type="ORF">L345_04020</name>
</gene>
<evidence type="ECO:0000256" key="1">
    <source>
        <dbReference type="SAM" id="SignalP"/>
    </source>
</evidence>
<dbReference type="Pfam" id="PF07727">
    <property type="entry name" value="RVT_2"/>
    <property type="match status" value="1"/>
</dbReference>
<feature type="non-terminal residue" evidence="3">
    <location>
        <position position="1"/>
    </location>
</feature>
<organism evidence="3 4">
    <name type="scientific">Ophiophagus hannah</name>
    <name type="common">King cobra</name>
    <name type="synonym">Naja hannah</name>
    <dbReference type="NCBI Taxonomy" id="8665"/>
    <lineage>
        <taxon>Eukaryota</taxon>
        <taxon>Metazoa</taxon>
        <taxon>Chordata</taxon>
        <taxon>Craniata</taxon>
        <taxon>Vertebrata</taxon>
        <taxon>Euteleostomi</taxon>
        <taxon>Lepidosauria</taxon>
        <taxon>Squamata</taxon>
        <taxon>Bifurcata</taxon>
        <taxon>Unidentata</taxon>
        <taxon>Episquamata</taxon>
        <taxon>Toxicofera</taxon>
        <taxon>Serpentes</taxon>
        <taxon>Colubroidea</taxon>
        <taxon>Elapidae</taxon>
        <taxon>Elapinae</taxon>
        <taxon>Ophiophagus</taxon>
    </lineage>
</organism>
<sequence>MSTSSFLFFFALETLGVQFIEAEKVNRNILLKGKANSKRAVLFKFTGNSVERAVSIRNLVIFCLRVQHELHNNPDGLIDSYPATGKSDSKCKQFAEDLKKHFSLKTLGKIDKYLGVQIIKTKKGFGLSQREKILELVEKCSMEKSKPVGTPMQTDFLRNMYCETLLATAVALAASAVENSGFAFCICASSSCCDSQTLGLAGAFRHE</sequence>
<reference evidence="3 4" key="1">
    <citation type="journal article" date="2013" name="Proc. Natl. Acad. Sci. U.S.A.">
        <title>The king cobra genome reveals dynamic gene evolution and adaptation in the snake venom system.</title>
        <authorList>
            <person name="Vonk F.J."/>
            <person name="Casewell N.R."/>
            <person name="Henkel C.V."/>
            <person name="Heimberg A.M."/>
            <person name="Jansen H.J."/>
            <person name="McCleary R.J."/>
            <person name="Kerkkamp H.M."/>
            <person name="Vos R.A."/>
            <person name="Guerreiro I."/>
            <person name="Calvete J.J."/>
            <person name="Wuster W."/>
            <person name="Woods A.E."/>
            <person name="Logan J.M."/>
            <person name="Harrison R.A."/>
            <person name="Castoe T.A."/>
            <person name="de Koning A.P."/>
            <person name="Pollock D.D."/>
            <person name="Yandell M."/>
            <person name="Calderon D."/>
            <person name="Renjifo C."/>
            <person name="Currier R.B."/>
            <person name="Salgado D."/>
            <person name="Pla D."/>
            <person name="Sanz L."/>
            <person name="Hyder A.S."/>
            <person name="Ribeiro J.M."/>
            <person name="Arntzen J.W."/>
            <person name="van den Thillart G.E."/>
            <person name="Boetzer M."/>
            <person name="Pirovano W."/>
            <person name="Dirks R.P."/>
            <person name="Spaink H.P."/>
            <person name="Duboule D."/>
            <person name="McGlinn E."/>
            <person name="Kini R.M."/>
            <person name="Richardson M.K."/>
        </authorList>
    </citation>
    <scope>NUCLEOTIDE SEQUENCE</scope>
    <source>
        <tissue evidence="3">Blood</tissue>
    </source>
</reference>
<dbReference type="OrthoDB" id="9050163at2759"/>
<name>V8P831_OPHHA</name>
<feature type="signal peptide" evidence="1">
    <location>
        <begin position="1"/>
        <end position="22"/>
    </location>
</feature>
<evidence type="ECO:0000313" key="3">
    <source>
        <dbReference type="EMBL" id="ETE70173.1"/>
    </source>
</evidence>
<feature type="chain" id="PRO_5004771363" description="Reverse transcriptase Ty1/copia-type domain-containing protein" evidence="1">
    <location>
        <begin position="23"/>
        <end position="207"/>
    </location>
</feature>